<dbReference type="SUPFAM" id="SSF57701">
    <property type="entry name" value="Zn2/Cys6 DNA-binding domain"/>
    <property type="match status" value="1"/>
</dbReference>
<keyword evidence="4" id="KW-0539">Nucleus</keyword>
<dbReference type="SMART" id="SM00066">
    <property type="entry name" value="GAL4"/>
    <property type="match status" value="1"/>
</dbReference>
<keyword evidence="2" id="KW-0238">DNA-binding</keyword>
<dbReference type="Gene3D" id="4.10.240.10">
    <property type="entry name" value="Zn(2)-C6 fungal-type DNA-binding domain"/>
    <property type="match status" value="1"/>
</dbReference>
<dbReference type="InterPro" id="IPR036864">
    <property type="entry name" value="Zn2-C6_fun-type_DNA-bd_sf"/>
</dbReference>
<organism evidence="8 9">
    <name type="scientific">Ajellomyces capsulatus (strain H88)</name>
    <name type="common">Darling's disease fungus</name>
    <name type="synonym">Histoplasma capsulatum</name>
    <dbReference type="NCBI Taxonomy" id="544711"/>
    <lineage>
        <taxon>Eukaryota</taxon>
        <taxon>Fungi</taxon>
        <taxon>Dikarya</taxon>
        <taxon>Ascomycota</taxon>
        <taxon>Pezizomycotina</taxon>
        <taxon>Eurotiomycetes</taxon>
        <taxon>Eurotiomycetidae</taxon>
        <taxon>Onygenales</taxon>
        <taxon>Ajellomycetaceae</taxon>
        <taxon>Histoplasma</taxon>
    </lineage>
</organism>
<accession>A0A8A1LHN6</accession>
<dbReference type="PANTHER" id="PTHR47657">
    <property type="entry name" value="STEROL REGULATORY ELEMENT-BINDING PROTEIN ECM22"/>
    <property type="match status" value="1"/>
</dbReference>
<name>A0A8A1LHN6_AJEC8</name>
<dbReference type="VEuPathDB" id="FungiDB:I7I53_00843"/>
<keyword evidence="3" id="KW-0804">Transcription</keyword>
<dbReference type="GO" id="GO:0000981">
    <property type="term" value="F:DNA-binding transcription factor activity, RNA polymerase II-specific"/>
    <property type="evidence" value="ECO:0007669"/>
    <property type="project" value="InterPro"/>
</dbReference>
<keyword evidence="6" id="KW-1133">Transmembrane helix</keyword>
<evidence type="ECO:0000256" key="4">
    <source>
        <dbReference type="ARBA" id="ARBA00023242"/>
    </source>
</evidence>
<evidence type="ECO:0000313" key="9">
    <source>
        <dbReference type="Proteomes" id="UP000663419"/>
    </source>
</evidence>
<dbReference type="Pfam" id="PF11951">
    <property type="entry name" value="Fungal_trans_2"/>
    <property type="match status" value="1"/>
</dbReference>
<dbReference type="InterPro" id="IPR021858">
    <property type="entry name" value="Fun_TF"/>
</dbReference>
<keyword evidence="1" id="KW-0805">Transcription regulation</keyword>
<feature type="region of interest" description="Disordered" evidence="5">
    <location>
        <begin position="1"/>
        <end position="25"/>
    </location>
</feature>
<evidence type="ECO:0000256" key="5">
    <source>
        <dbReference type="SAM" id="MobiDB-lite"/>
    </source>
</evidence>
<gene>
    <name evidence="8" type="ORF">I7I53_00843</name>
</gene>
<protein>
    <submittedName>
        <fullName evidence="8">C6 transcription factor</fullName>
    </submittedName>
</protein>
<keyword evidence="6" id="KW-0812">Transmembrane</keyword>
<evidence type="ECO:0000256" key="3">
    <source>
        <dbReference type="ARBA" id="ARBA00023163"/>
    </source>
</evidence>
<proteinExistence type="predicted"/>
<sequence length="488" mass="54360">MTDVAKDSPRGTASTINRKPHTKSRTGCYSCKARRVKCPETRPVCDNCRLRQLDCVYPSQFKSQSHQPIRRLQPNYTRKINSLGAQYPKSLLPPPPSIKPASAPPQFPPFFTIDDMRFFHHYMVSAYPYLPQGSDAMWITEIPLLAHQHEFLMHAILSLGASHLSLVAADVLGPEEMRGYAAMLSHRGLALRGLQQSMDNQALADPSTDLTTSPTTPNIPELNAMLATCYALTIQSGHLCDGFTDFLVLIRGCGRLTGHIAAVGGLDPFSLHLIMETRSDLRSPLPHLVGGIDERECSDDDNDEAADMGVDMGAVKRDADVLRSLIPLLHHESHRSYHATLLDAAEGLQRRAWIDACNAFQKAYTVLCSIDDASFQNHIISPTAPGVMAEMEKNAMFLVMFIHFTALQVVMYPILWRMMPERARLPQLLMPQTRWLIEISGRIPPELRGYLAVPLDIVVKVGERYGVFNSVLGQRVKEGLITRTQELG</sequence>
<dbReference type="EMBL" id="CP069104">
    <property type="protein sequence ID" value="QSS53549.1"/>
    <property type="molecule type" value="Genomic_DNA"/>
</dbReference>
<dbReference type="AlphaFoldDB" id="A0A8A1LHN6"/>
<reference evidence="8" key="1">
    <citation type="submission" date="2021-01" db="EMBL/GenBank/DDBJ databases">
        <title>Chromosome-level genome assembly of a human fungal pathogen reveals clustering of transcriptionally co-regulated genes.</title>
        <authorList>
            <person name="Voorhies M."/>
            <person name="Cohen S."/>
            <person name="Shea T.P."/>
            <person name="Petrus S."/>
            <person name="Munoz J.F."/>
            <person name="Poplawski S."/>
            <person name="Goldman W.E."/>
            <person name="Michael T."/>
            <person name="Cuomo C.A."/>
            <person name="Sil A."/>
            <person name="Beyhan S."/>
        </authorList>
    </citation>
    <scope>NUCLEOTIDE SEQUENCE</scope>
    <source>
        <strain evidence="8">H88</strain>
    </source>
</reference>
<dbReference type="GO" id="GO:0003677">
    <property type="term" value="F:DNA binding"/>
    <property type="evidence" value="ECO:0007669"/>
    <property type="project" value="UniProtKB-KW"/>
</dbReference>
<dbReference type="PROSITE" id="PS50048">
    <property type="entry name" value="ZN2_CY6_FUNGAL_2"/>
    <property type="match status" value="1"/>
</dbReference>
<evidence type="ECO:0000259" key="7">
    <source>
        <dbReference type="PROSITE" id="PS50048"/>
    </source>
</evidence>
<dbReference type="Proteomes" id="UP000663419">
    <property type="component" value="Chromosome 3"/>
</dbReference>
<feature type="transmembrane region" description="Helical" evidence="6">
    <location>
        <begin position="395"/>
        <end position="415"/>
    </location>
</feature>
<dbReference type="Pfam" id="PF00172">
    <property type="entry name" value="Zn_clus"/>
    <property type="match status" value="1"/>
</dbReference>
<keyword evidence="6" id="KW-0472">Membrane</keyword>
<dbReference type="GO" id="GO:0008270">
    <property type="term" value="F:zinc ion binding"/>
    <property type="evidence" value="ECO:0007669"/>
    <property type="project" value="InterPro"/>
</dbReference>
<evidence type="ECO:0000313" key="8">
    <source>
        <dbReference type="EMBL" id="QSS53549.1"/>
    </source>
</evidence>
<dbReference type="InterPro" id="IPR001138">
    <property type="entry name" value="Zn2Cys6_DnaBD"/>
</dbReference>
<evidence type="ECO:0000256" key="2">
    <source>
        <dbReference type="ARBA" id="ARBA00023125"/>
    </source>
</evidence>
<dbReference type="PANTHER" id="PTHR47657:SF7">
    <property type="entry name" value="STEROL REGULATORY ELEMENT-BINDING PROTEIN ECM22"/>
    <property type="match status" value="1"/>
</dbReference>
<evidence type="ECO:0000256" key="1">
    <source>
        <dbReference type="ARBA" id="ARBA00023015"/>
    </source>
</evidence>
<dbReference type="CDD" id="cd00067">
    <property type="entry name" value="GAL4"/>
    <property type="match status" value="1"/>
</dbReference>
<feature type="domain" description="Zn(2)-C6 fungal-type" evidence="7">
    <location>
        <begin position="27"/>
        <end position="57"/>
    </location>
</feature>
<dbReference type="InterPro" id="IPR052400">
    <property type="entry name" value="Zn2-C6_fungal_TF"/>
</dbReference>
<evidence type="ECO:0000256" key="6">
    <source>
        <dbReference type="SAM" id="Phobius"/>
    </source>
</evidence>
<dbReference type="PROSITE" id="PS00463">
    <property type="entry name" value="ZN2_CY6_FUNGAL_1"/>
    <property type="match status" value="1"/>
</dbReference>